<accession>A0ACB8UHY1</accession>
<gene>
    <name evidence="1" type="ORF">BDY19DRAFT_881509</name>
</gene>
<protein>
    <submittedName>
        <fullName evidence="1">Uncharacterized protein</fullName>
    </submittedName>
</protein>
<keyword evidence="2" id="KW-1185">Reference proteome</keyword>
<dbReference type="EMBL" id="MU274901">
    <property type="protein sequence ID" value="KAI0093987.1"/>
    <property type="molecule type" value="Genomic_DNA"/>
</dbReference>
<reference evidence="1" key="1">
    <citation type="journal article" date="2021" name="Environ. Microbiol.">
        <title>Gene family expansions and transcriptome signatures uncover fungal adaptations to wood decay.</title>
        <authorList>
            <person name="Hage H."/>
            <person name="Miyauchi S."/>
            <person name="Viragh M."/>
            <person name="Drula E."/>
            <person name="Min B."/>
            <person name="Chaduli D."/>
            <person name="Navarro D."/>
            <person name="Favel A."/>
            <person name="Norest M."/>
            <person name="Lesage-Meessen L."/>
            <person name="Balint B."/>
            <person name="Merenyi Z."/>
            <person name="de Eugenio L."/>
            <person name="Morin E."/>
            <person name="Martinez A.T."/>
            <person name="Baldrian P."/>
            <person name="Stursova M."/>
            <person name="Martinez M.J."/>
            <person name="Novotny C."/>
            <person name="Magnuson J.K."/>
            <person name="Spatafora J.W."/>
            <person name="Maurice S."/>
            <person name="Pangilinan J."/>
            <person name="Andreopoulos W."/>
            <person name="LaButti K."/>
            <person name="Hundley H."/>
            <person name="Na H."/>
            <person name="Kuo A."/>
            <person name="Barry K."/>
            <person name="Lipzen A."/>
            <person name="Henrissat B."/>
            <person name="Riley R."/>
            <person name="Ahrendt S."/>
            <person name="Nagy L.G."/>
            <person name="Grigoriev I.V."/>
            <person name="Martin F."/>
            <person name="Rosso M.N."/>
        </authorList>
    </citation>
    <scope>NUCLEOTIDE SEQUENCE</scope>
    <source>
        <strain evidence="1">CBS 384.51</strain>
    </source>
</reference>
<evidence type="ECO:0000313" key="1">
    <source>
        <dbReference type="EMBL" id="KAI0093987.1"/>
    </source>
</evidence>
<name>A0ACB8UHY1_9APHY</name>
<organism evidence="1 2">
    <name type="scientific">Irpex rosettiformis</name>
    <dbReference type="NCBI Taxonomy" id="378272"/>
    <lineage>
        <taxon>Eukaryota</taxon>
        <taxon>Fungi</taxon>
        <taxon>Dikarya</taxon>
        <taxon>Basidiomycota</taxon>
        <taxon>Agaricomycotina</taxon>
        <taxon>Agaricomycetes</taxon>
        <taxon>Polyporales</taxon>
        <taxon>Irpicaceae</taxon>
        <taxon>Irpex</taxon>
    </lineage>
</organism>
<dbReference type="Proteomes" id="UP001055072">
    <property type="component" value="Unassembled WGS sequence"/>
</dbReference>
<evidence type="ECO:0000313" key="2">
    <source>
        <dbReference type="Proteomes" id="UP001055072"/>
    </source>
</evidence>
<sequence length="297" mass="32428">GYPGIPPGAPDRPQAAVKGAIEVRVGPTGVKAKWVRVELRKIETLPGGGLANTFFDFVGQSPLNLWQSQGEYSSLETQDFPFYIRIPESIPPSIALEKGAGVKYELIATLCIKGKKGFFRRDKHVVLSTSAPIIIDKHELHSTWPVYAQPETRNLAQDGITLVVERTHTCYGPGDRVTVNATVRSDTTQTVILRGFEFALRETMVFRAGGQASGKKSAPQVRMNVIGEQKVPVNATLYGGALHKAELAVLVPERHTTTTLNAARHIDITYVLTVKALLSSGQPIMIDLPVIISNWPK</sequence>
<proteinExistence type="predicted"/>
<comment type="caution">
    <text evidence="1">The sequence shown here is derived from an EMBL/GenBank/DDBJ whole genome shotgun (WGS) entry which is preliminary data.</text>
</comment>
<feature type="non-terminal residue" evidence="1">
    <location>
        <position position="1"/>
    </location>
</feature>